<dbReference type="EMBL" id="KK112598">
    <property type="protein sequence ID" value="KFM58047.1"/>
    <property type="molecule type" value="Genomic_DNA"/>
</dbReference>
<keyword evidence="2" id="KW-1185">Reference proteome</keyword>
<proteinExistence type="predicted"/>
<evidence type="ECO:0000313" key="1">
    <source>
        <dbReference type="EMBL" id="KFM58047.1"/>
    </source>
</evidence>
<sequence length="111" mass="12848">MELRAETEHNYLLATVLNSEPWACKLVYLNNILSKMNEMQRKNSQLLMQTAVFLSKEIMYHLECMEKKESGIFPHKKCRCMSKFCKILLNTISAAQDKAVDDFSSFLMCSA</sequence>
<feature type="non-terminal residue" evidence="1">
    <location>
        <position position="111"/>
    </location>
</feature>
<evidence type="ECO:0000313" key="2">
    <source>
        <dbReference type="Proteomes" id="UP000054359"/>
    </source>
</evidence>
<gene>
    <name evidence="1" type="ORF">X975_19206</name>
</gene>
<accession>A0A087SYV8</accession>
<organism evidence="1 2">
    <name type="scientific">Stegodyphus mimosarum</name>
    <name type="common">African social velvet spider</name>
    <dbReference type="NCBI Taxonomy" id="407821"/>
    <lineage>
        <taxon>Eukaryota</taxon>
        <taxon>Metazoa</taxon>
        <taxon>Ecdysozoa</taxon>
        <taxon>Arthropoda</taxon>
        <taxon>Chelicerata</taxon>
        <taxon>Arachnida</taxon>
        <taxon>Araneae</taxon>
        <taxon>Araneomorphae</taxon>
        <taxon>Entelegynae</taxon>
        <taxon>Eresoidea</taxon>
        <taxon>Eresidae</taxon>
        <taxon>Stegodyphus</taxon>
    </lineage>
</organism>
<dbReference type="AlphaFoldDB" id="A0A087SYV8"/>
<name>A0A087SYV8_STEMI</name>
<protein>
    <submittedName>
        <fullName evidence="1">Uncharacterized protein</fullName>
    </submittedName>
</protein>
<dbReference type="Proteomes" id="UP000054359">
    <property type="component" value="Unassembled WGS sequence"/>
</dbReference>
<reference evidence="1 2" key="1">
    <citation type="submission" date="2013-11" db="EMBL/GenBank/DDBJ databases">
        <title>Genome sequencing of Stegodyphus mimosarum.</title>
        <authorList>
            <person name="Bechsgaard J."/>
        </authorList>
    </citation>
    <scope>NUCLEOTIDE SEQUENCE [LARGE SCALE GENOMIC DNA]</scope>
</reference>